<reference evidence="5 6" key="1">
    <citation type="submission" date="2020-02" db="EMBL/GenBank/DDBJ databases">
        <title>Genome analysis of Thermosulfuriphilus ammonigenes ST65T, an anaerobic thermophilic chemolithoautotrophic bacterium isolated from a deep-sea hydrothermal vent.</title>
        <authorList>
            <person name="Slobodkina G."/>
            <person name="Allioux M."/>
            <person name="Merkel A."/>
            <person name="Alain K."/>
            <person name="Jebbar M."/>
            <person name="Slobodkin A."/>
        </authorList>
    </citation>
    <scope>NUCLEOTIDE SEQUENCE [LARGE SCALE GENOMIC DNA]</scope>
    <source>
        <strain evidence="5 6">ST65</strain>
    </source>
</reference>
<dbReference type="Pfam" id="PF00753">
    <property type="entry name" value="Lactamase_B"/>
    <property type="match status" value="1"/>
</dbReference>
<evidence type="ECO:0000313" key="6">
    <source>
        <dbReference type="Proteomes" id="UP000502179"/>
    </source>
</evidence>
<dbReference type="InterPro" id="IPR051453">
    <property type="entry name" value="MBL_Glyoxalase_II"/>
</dbReference>
<dbReference type="InterPro" id="IPR036866">
    <property type="entry name" value="RibonucZ/Hydroxyglut_hydro"/>
</dbReference>
<keyword evidence="6" id="KW-1185">Reference proteome</keyword>
<dbReference type="AlphaFoldDB" id="A0A6G7PXV6"/>
<dbReference type="SUPFAM" id="SSF56281">
    <property type="entry name" value="Metallo-hydrolase/oxidoreductase"/>
    <property type="match status" value="1"/>
</dbReference>
<dbReference type="Gene3D" id="3.60.15.10">
    <property type="entry name" value="Ribonuclease Z/Hydroxyacylglutathione hydrolase-like"/>
    <property type="match status" value="1"/>
</dbReference>
<keyword evidence="2" id="KW-0479">Metal-binding</keyword>
<evidence type="ECO:0000313" key="5">
    <source>
        <dbReference type="EMBL" id="QIJ72524.1"/>
    </source>
</evidence>
<comment type="cofactor">
    <cofactor evidence="1">
        <name>Zn(2+)</name>
        <dbReference type="ChEBI" id="CHEBI:29105"/>
    </cofactor>
</comment>
<dbReference type="RefSeq" id="WP_166032741.1">
    <property type="nucleotide sequence ID" value="NZ_CP048877.1"/>
</dbReference>
<evidence type="ECO:0000256" key="4">
    <source>
        <dbReference type="ARBA" id="ARBA00022833"/>
    </source>
</evidence>
<dbReference type="KEGG" id="tav:G4V39_09675"/>
<dbReference type="PANTHER" id="PTHR46233:SF3">
    <property type="entry name" value="HYDROXYACYLGLUTATHIONE HYDROLASE GLOC"/>
    <property type="match status" value="1"/>
</dbReference>
<gene>
    <name evidence="5" type="ORF">G4V39_09675</name>
</gene>
<evidence type="ECO:0000256" key="3">
    <source>
        <dbReference type="ARBA" id="ARBA00022801"/>
    </source>
</evidence>
<name>A0A6G7PXV6_9BACT</name>
<dbReference type="SMART" id="SM00849">
    <property type="entry name" value="Lactamase_B"/>
    <property type="match status" value="1"/>
</dbReference>
<protein>
    <submittedName>
        <fullName evidence="5">MBL fold metallo-hydrolase</fullName>
    </submittedName>
</protein>
<keyword evidence="4" id="KW-0862">Zinc</keyword>
<accession>A0A6G7PXV6</accession>
<evidence type="ECO:0000256" key="2">
    <source>
        <dbReference type="ARBA" id="ARBA00022723"/>
    </source>
</evidence>
<organism evidence="5 6">
    <name type="scientific">Thermosulfuriphilus ammonigenes</name>
    <dbReference type="NCBI Taxonomy" id="1936021"/>
    <lineage>
        <taxon>Bacteria</taxon>
        <taxon>Pseudomonadati</taxon>
        <taxon>Thermodesulfobacteriota</taxon>
        <taxon>Thermodesulfobacteria</taxon>
        <taxon>Thermodesulfobacteriales</taxon>
        <taxon>Thermodesulfobacteriaceae</taxon>
        <taxon>Thermosulfuriphilus</taxon>
    </lineage>
</organism>
<dbReference type="GO" id="GO:0016787">
    <property type="term" value="F:hydrolase activity"/>
    <property type="evidence" value="ECO:0007669"/>
    <property type="project" value="UniProtKB-KW"/>
</dbReference>
<proteinExistence type="predicted"/>
<dbReference type="InterPro" id="IPR001279">
    <property type="entry name" value="Metallo-B-lactamas"/>
</dbReference>
<dbReference type="Proteomes" id="UP000502179">
    <property type="component" value="Chromosome"/>
</dbReference>
<dbReference type="PANTHER" id="PTHR46233">
    <property type="entry name" value="HYDROXYACYLGLUTATHIONE HYDROLASE GLOC"/>
    <property type="match status" value="1"/>
</dbReference>
<keyword evidence="3 5" id="KW-0378">Hydrolase</keyword>
<dbReference type="EMBL" id="CP048877">
    <property type="protein sequence ID" value="QIJ72524.1"/>
    <property type="molecule type" value="Genomic_DNA"/>
</dbReference>
<evidence type="ECO:0000256" key="1">
    <source>
        <dbReference type="ARBA" id="ARBA00001947"/>
    </source>
</evidence>
<dbReference type="CDD" id="cd06262">
    <property type="entry name" value="metallo-hydrolase-like_MBL-fold"/>
    <property type="match status" value="1"/>
</dbReference>
<dbReference type="GO" id="GO:0046872">
    <property type="term" value="F:metal ion binding"/>
    <property type="evidence" value="ECO:0007669"/>
    <property type="project" value="UniProtKB-KW"/>
</dbReference>
<sequence>MIIDGLTLGPFEVRCYIVACEKTREALVIDPAAAPELIHSRLQEKDLNLRYIVNTHGHADHTAANSPLKRLTGALVAMHEADDDFFRLPENHRLFEAWGFAPNEPADIRLKEGDRLVVGTIELSVIHTPGHSPGSICLYSPGTLFTGDTLFVGAVGRADLPGGDFETMLRSIRDKILPLPPETVIYPGHDYGDSPTSTLAREVKTNPYIVEFILGR</sequence>